<dbReference type="InterPro" id="IPR036875">
    <property type="entry name" value="Znf_CCHC_sf"/>
</dbReference>
<reference evidence="4 5" key="1">
    <citation type="submission" date="2021-08" db="EMBL/GenBank/DDBJ databases">
        <title>Draft Genome Sequence of Phanerochaete sordida strain YK-624.</title>
        <authorList>
            <person name="Mori T."/>
            <person name="Dohra H."/>
            <person name="Suzuki T."/>
            <person name="Kawagishi H."/>
            <person name="Hirai H."/>
        </authorList>
    </citation>
    <scope>NUCLEOTIDE SEQUENCE [LARGE SCALE GENOMIC DNA]</scope>
    <source>
        <strain evidence="4 5">YK-624</strain>
    </source>
</reference>
<dbReference type="OrthoDB" id="2802317at2759"/>
<dbReference type="GO" id="GO:0006397">
    <property type="term" value="P:mRNA processing"/>
    <property type="evidence" value="ECO:0007669"/>
    <property type="project" value="UniProtKB-KW"/>
</dbReference>
<evidence type="ECO:0000256" key="2">
    <source>
        <dbReference type="PROSITE-ProRule" id="PRU00047"/>
    </source>
</evidence>
<dbReference type="PANTHER" id="PTHR47481">
    <property type="match status" value="1"/>
</dbReference>
<evidence type="ECO:0000256" key="1">
    <source>
        <dbReference type="ARBA" id="ARBA00022664"/>
    </source>
</evidence>
<keyword evidence="2" id="KW-0862">Zinc</keyword>
<dbReference type="SMART" id="SM00343">
    <property type="entry name" value="ZnF_C2HC"/>
    <property type="match status" value="1"/>
</dbReference>
<proteinExistence type="predicted"/>
<dbReference type="Pfam" id="PF00098">
    <property type="entry name" value="zf-CCHC"/>
    <property type="match status" value="1"/>
</dbReference>
<dbReference type="PANTHER" id="PTHR47481:SF7">
    <property type="entry name" value="CCHC-TYPE DOMAIN-CONTAINING PROTEIN"/>
    <property type="match status" value="1"/>
</dbReference>
<dbReference type="Gene3D" id="4.10.60.10">
    <property type="entry name" value="Zinc finger, CCHC-type"/>
    <property type="match status" value="1"/>
</dbReference>
<keyword evidence="1" id="KW-0507">mRNA processing</keyword>
<dbReference type="GO" id="GO:0008270">
    <property type="term" value="F:zinc ion binding"/>
    <property type="evidence" value="ECO:0007669"/>
    <property type="project" value="UniProtKB-KW"/>
</dbReference>
<keyword evidence="2" id="KW-0479">Metal-binding</keyword>
<sequence length="299" mass="34663">MEGRAEGSGFSGGSSRFELLHDSNWYAWKYRMEMHLFRKELWGLVSGEEPRPVANARAQAAWDKRAKLAAAEIALHVSDGQLPLIRKTTDPKEMWRILKETHENAGWANRMALMRRFLLLRKEPDVSMQDHLNRFQDYYQALIDVKVDISDMLKVTVLLASLPEEYENIVTAIESYIEDTGATAADDADESGEKKPSPNYDYVMRRLLNEEKRRNLVQESRPEAAYAAKPKRRQRREDITCFECKEKGHYRNECPKAKKEHADVGVDFGFWCQESGDVMERFDDCIVETFQRTRDGFAL</sequence>
<evidence type="ECO:0000313" key="5">
    <source>
        <dbReference type="Proteomes" id="UP000703269"/>
    </source>
</evidence>
<name>A0A9P3GP55_9APHY</name>
<dbReference type="Proteomes" id="UP000703269">
    <property type="component" value="Unassembled WGS sequence"/>
</dbReference>
<accession>A0A9P3GP55</accession>
<dbReference type="Pfam" id="PF14223">
    <property type="entry name" value="Retrotran_gag_2"/>
    <property type="match status" value="1"/>
</dbReference>
<keyword evidence="2" id="KW-0863">Zinc-finger</keyword>
<comment type="caution">
    <text evidence="4">The sequence shown here is derived from an EMBL/GenBank/DDBJ whole genome shotgun (WGS) entry which is preliminary data.</text>
</comment>
<dbReference type="EMBL" id="BPQB01000098">
    <property type="protein sequence ID" value="GJE98992.1"/>
    <property type="molecule type" value="Genomic_DNA"/>
</dbReference>
<keyword evidence="5" id="KW-1185">Reference proteome</keyword>
<organism evidence="4 5">
    <name type="scientific">Phanerochaete sordida</name>
    <dbReference type="NCBI Taxonomy" id="48140"/>
    <lineage>
        <taxon>Eukaryota</taxon>
        <taxon>Fungi</taxon>
        <taxon>Dikarya</taxon>
        <taxon>Basidiomycota</taxon>
        <taxon>Agaricomycotina</taxon>
        <taxon>Agaricomycetes</taxon>
        <taxon>Polyporales</taxon>
        <taxon>Phanerochaetaceae</taxon>
        <taxon>Phanerochaete</taxon>
    </lineage>
</organism>
<dbReference type="InterPro" id="IPR001878">
    <property type="entry name" value="Znf_CCHC"/>
</dbReference>
<dbReference type="SUPFAM" id="SSF57756">
    <property type="entry name" value="Retrovirus zinc finger-like domains"/>
    <property type="match status" value="1"/>
</dbReference>
<evidence type="ECO:0000313" key="4">
    <source>
        <dbReference type="EMBL" id="GJE98992.1"/>
    </source>
</evidence>
<dbReference type="PROSITE" id="PS50158">
    <property type="entry name" value="ZF_CCHC"/>
    <property type="match status" value="1"/>
</dbReference>
<dbReference type="AlphaFoldDB" id="A0A9P3GP55"/>
<dbReference type="GO" id="GO:0003676">
    <property type="term" value="F:nucleic acid binding"/>
    <property type="evidence" value="ECO:0007669"/>
    <property type="project" value="InterPro"/>
</dbReference>
<evidence type="ECO:0000259" key="3">
    <source>
        <dbReference type="PROSITE" id="PS50158"/>
    </source>
</evidence>
<protein>
    <submittedName>
        <fullName evidence="4">Polyprotein</fullName>
    </submittedName>
</protein>
<feature type="domain" description="CCHC-type" evidence="3">
    <location>
        <begin position="241"/>
        <end position="256"/>
    </location>
</feature>
<gene>
    <name evidence="4" type="ORF">PsYK624_152300</name>
</gene>